<dbReference type="GO" id="GO:0000271">
    <property type="term" value="P:polysaccharide biosynthetic process"/>
    <property type="evidence" value="ECO:0007669"/>
    <property type="project" value="InterPro"/>
</dbReference>
<feature type="binding site" evidence="9">
    <location>
        <begin position="124"/>
        <end position="127"/>
    </location>
    <ligand>
        <name>substrate</name>
    </ligand>
</feature>
<dbReference type="PIRSF" id="PIRSF500134">
    <property type="entry name" value="UDPglc_DH_bac"/>
    <property type="match status" value="1"/>
</dbReference>
<organism evidence="12 13">
    <name type="scientific">Thiosulfatimonas sediminis</name>
    <dbReference type="NCBI Taxonomy" id="2675054"/>
    <lineage>
        <taxon>Bacteria</taxon>
        <taxon>Pseudomonadati</taxon>
        <taxon>Pseudomonadota</taxon>
        <taxon>Gammaproteobacteria</taxon>
        <taxon>Thiotrichales</taxon>
        <taxon>Piscirickettsiaceae</taxon>
        <taxon>Thiosulfatimonas</taxon>
    </lineage>
</organism>
<keyword evidence="13" id="KW-1185">Reference proteome</keyword>
<dbReference type="InterPro" id="IPR001732">
    <property type="entry name" value="UDP-Glc/GDP-Man_DH_N"/>
</dbReference>
<feature type="binding site" evidence="9">
    <location>
        <position position="296"/>
    </location>
    <ligand>
        <name>substrate</name>
    </ligand>
</feature>
<evidence type="ECO:0000256" key="3">
    <source>
        <dbReference type="ARBA" id="ARBA00012954"/>
    </source>
</evidence>
<evidence type="ECO:0000256" key="8">
    <source>
        <dbReference type="PIRNR" id="PIRNR000124"/>
    </source>
</evidence>
<evidence type="ECO:0000256" key="1">
    <source>
        <dbReference type="ARBA" id="ARBA00004701"/>
    </source>
</evidence>
<comment type="catalytic activity">
    <reaction evidence="7 8">
        <text>UDP-alpha-D-glucose + 2 NAD(+) + H2O = UDP-alpha-D-glucuronate + 2 NADH + 3 H(+)</text>
        <dbReference type="Rhea" id="RHEA:23596"/>
        <dbReference type="ChEBI" id="CHEBI:15377"/>
        <dbReference type="ChEBI" id="CHEBI:15378"/>
        <dbReference type="ChEBI" id="CHEBI:57540"/>
        <dbReference type="ChEBI" id="CHEBI:57945"/>
        <dbReference type="ChEBI" id="CHEBI:58052"/>
        <dbReference type="ChEBI" id="CHEBI:58885"/>
        <dbReference type="EC" id="1.1.1.22"/>
    </reaction>
</comment>
<proteinExistence type="inferred from homology"/>
<reference evidence="13" key="1">
    <citation type="submission" date="2019-11" db="EMBL/GenBank/DDBJ databases">
        <title>Isolation and characterization of two novel species in the genus Thiomicrorhabdus.</title>
        <authorList>
            <person name="Mochizuki J."/>
            <person name="Kojima H."/>
            <person name="Fukui M."/>
        </authorList>
    </citation>
    <scope>NUCLEOTIDE SEQUENCE [LARGE SCALE GENOMIC DNA]</scope>
    <source>
        <strain evidence="13">aks77</strain>
    </source>
</reference>
<dbReference type="Gene3D" id="1.20.5.100">
    <property type="entry name" value="Cytochrome c1, transmembrane anchor, C-terminal"/>
    <property type="match status" value="1"/>
</dbReference>
<feature type="binding site" evidence="9">
    <location>
        <begin position="224"/>
        <end position="228"/>
    </location>
    <ligand>
        <name>substrate</name>
    </ligand>
</feature>
<accession>A0A6F8PTA8</accession>
<dbReference type="Gene3D" id="3.40.50.720">
    <property type="entry name" value="NAD(P)-binding Rossmann-like Domain"/>
    <property type="match status" value="2"/>
</dbReference>
<protein>
    <recommendedName>
        <fullName evidence="4 8">UDP-glucose 6-dehydrogenase</fullName>
        <ecNumber evidence="3 8">1.1.1.22</ecNumber>
    </recommendedName>
</protein>
<dbReference type="RefSeq" id="WP_173270708.1">
    <property type="nucleotide sequence ID" value="NZ_AP021889.1"/>
</dbReference>
<dbReference type="InterPro" id="IPR014026">
    <property type="entry name" value="UDP-Glc/GDP-Man_DH_dimer"/>
</dbReference>
<evidence type="ECO:0000256" key="7">
    <source>
        <dbReference type="ARBA" id="ARBA00047473"/>
    </source>
</evidence>
<feature type="binding site" evidence="9">
    <location>
        <position position="179"/>
    </location>
    <ligand>
        <name>substrate</name>
    </ligand>
</feature>
<dbReference type="KEGG" id="tse:THMIRHAS_05930"/>
<evidence type="ECO:0000256" key="6">
    <source>
        <dbReference type="ARBA" id="ARBA00023027"/>
    </source>
</evidence>
<feature type="binding site" evidence="9">
    <location>
        <position position="232"/>
    </location>
    <ligand>
        <name>substrate</name>
    </ligand>
</feature>
<evidence type="ECO:0000313" key="12">
    <source>
        <dbReference type="EMBL" id="BBP45220.1"/>
    </source>
</evidence>
<dbReference type="AlphaFoldDB" id="A0A6F8PTA8"/>
<dbReference type="Pfam" id="PF03721">
    <property type="entry name" value="UDPG_MGDP_dh_N"/>
    <property type="match status" value="1"/>
</dbReference>
<gene>
    <name evidence="12" type="primary">ugd</name>
    <name evidence="12" type="ORF">THMIRHAS_05930</name>
</gene>
<feature type="binding site" evidence="10">
    <location>
        <position position="127"/>
    </location>
    <ligand>
        <name>NAD(+)</name>
        <dbReference type="ChEBI" id="CHEBI:57540"/>
    </ligand>
</feature>
<evidence type="ECO:0000256" key="9">
    <source>
        <dbReference type="PIRSR" id="PIRSR500134-2"/>
    </source>
</evidence>
<dbReference type="InterPro" id="IPR028357">
    <property type="entry name" value="UDPglc_DH_bac"/>
</dbReference>
<dbReference type="SMART" id="SM00984">
    <property type="entry name" value="UDPG_MGDP_dh_C"/>
    <property type="match status" value="1"/>
</dbReference>
<comment type="pathway">
    <text evidence="1">Nucleotide-sugar biosynthesis; UDP-alpha-D-glucuronate biosynthesis; UDP-alpha-D-glucuronate from UDP-alpha-D-glucose: step 1/1.</text>
</comment>
<keyword evidence="6 8" id="KW-0520">NAD</keyword>
<dbReference type="PANTHER" id="PTHR43750:SF3">
    <property type="entry name" value="UDP-GLUCOSE 6-DEHYDROGENASE TUAD"/>
    <property type="match status" value="1"/>
</dbReference>
<dbReference type="Pfam" id="PF00984">
    <property type="entry name" value="UDPG_MGDP_dh"/>
    <property type="match status" value="1"/>
</dbReference>
<dbReference type="InterPro" id="IPR036291">
    <property type="entry name" value="NAD(P)-bd_dom_sf"/>
</dbReference>
<dbReference type="NCBIfam" id="TIGR03026">
    <property type="entry name" value="NDP-sugDHase"/>
    <property type="match status" value="1"/>
</dbReference>
<dbReference type="GO" id="GO:0051287">
    <property type="term" value="F:NAD binding"/>
    <property type="evidence" value="ECO:0007669"/>
    <property type="project" value="InterPro"/>
</dbReference>
<dbReference type="SUPFAM" id="SSF51735">
    <property type="entry name" value="NAD(P)-binding Rossmann-fold domains"/>
    <property type="match status" value="1"/>
</dbReference>
<dbReference type="InterPro" id="IPR008927">
    <property type="entry name" value="6-PGluconate_DH-like_C_sf"/>
</dbReference>
<keyword evidence="5 8" id="KW-0560">Oxidoreductase</keyword>
<dbReference type="EC" id="1.1.1.22" evidence="3 8"/>
<dbReference type="InterPro" id="IPR014027">
    <property type="entry name" value="UDP-Glc/GDP-Man_DH_C"/>
</dbReference>
<evidence type="ECO:0000259" key="11">
    <source>
        <dbReference type="SMART" id="SM00984"/>
    </source>
</evidence>
<evidence type="ECO:0000256" key="2">
    <source>
        <dbReference type="ARBA" id="ARBA00006601"/>
    </source>
</evidence>
<dbReference type="InterPro" id="IPR036220">
    <property type="entry name" value="UDP-Glc/GDP-Man_DH_C_sf"/>
</dbReference>
<sequence length="414" mass="46750">MIINVFGSTISGLVTAGCLAETGNEVKLIGQIPNEIAEPGLRKLLQKQINNQHLTVGDNHYPNADFHIFAYGDGDCSLALQMAQQLAKNKTDNNCLLIRSNFSIDIAREIIAAAEMPIIINPDFAAEGNAIQGFQRPDRIIIGAQDNAAITKFRRLIAPFNRNRDTIIQMQPESAILTKYATNVLIATRISLMNELALVAEQMHADIEEVRQGLGSDHRIGFAYLYPGAGFGGAYLERDLHRVQELIDQTGSQENLLRSVHNINEQQKELLFRKLWKHYHCDLQNKKIAIWGISYKPNTNSIDGAPSLVMINALLHQGCELQLFDPKLDDNFHQWMDRHLSKAQQERIHICETMYDALIDSDALCVLTEWKSFWSPNFTSIKELMAQPVILDGRNLYDRSWLLDNGFSYYGVGR</sequence>
<dbReference type="InterPro" id="IPR017476">
    <property type="entry name" value="UDP-Glc/GDP-Man"/>
</dbReference>
<dbReference type="PANTHER" id="PTHR43750">
    <property type="entry name" value="UDP-GLUCOSE 6-DEHYDROGENASE TUAD"/>
    <property type="match status" value="1"/>
</dbReference>
<evidence type="ECO:0000256" key="4">
    <source>
        <dbReference type="ARBA" id="ARBA00015132"/>
    </source>
</evidence>
<evidence type="ECO:0000256" key="10">
    <source>
        <dbReference type="PIRSR" id="PIRSR500134-3"/>
    </source>
</evidence>
<dbReference type="PIRSF" id="PIRSF000124">
    <property type="entry name" value="UDPglc_GDPman_dh"/>
    <property type="match status" value="1"/>
</dbReference>
<dbReference type="GO" id="GO:0003979">
    <property type="term" value="F:UDP-glucose 6-dehydrogenase activity"/>
    <property type="evidence" value="ECO:0007669"/>
    <property type="project" value="UniProtKB-EC"/>
</dbReference>
<dbReference type="EMBL" id="AP021889">
    <property type="protein sequence ID" value="BBP45220.1"/>
    <property type="molecule type" value="Genomic_DNA"/>
</dbReference>
<dbReference type="Pfam" id="PF03720">
    <property type="entry name" value="UDPG_MGDP_dh_C"/>
    <property type="match status" value="1"/>
</dbReference>
<dbReference type="SUPFAM" id="SSF48179">
    <property type="entry name" value="6-phosphogluconate dehydrogenase C-terminal domain-like"/>
    <property type="match status" value="1"/>
</dbReference>
<dbReference type="GO" id="GO:0006065">
    <property type="term" value="P:UDP-glucuronate biosynthetic process"/>
    <property type="evidence" value="ECO:0007669"/>
    <property type="project" value="UniProtKB-UniPathway"/>
</dbReference>
<feature type="domain" description="UDP-glucose/GDP-mannose dehydrogenase C-terminal" evidence="11">
    <location>
        <begin position="289"/>
        <end position="399"/>
    </location>
</feature>
<evidence type="ECO:0000256" key="5">
    <source>
        <dbReference type="ARBA" id="ARBA00023002"/>
    </source>
</evidence>
<evidence type="ECO:0000313" key="13">
    <source>
        <dbReference type="Proteomes" id="UP000501726"/>
    </source>
</evidence>
<dbReference type="SUPFAM" id="SSF52413">
    <property type="entry name" value="UDP-glucose/GDP-mannose dehydrogenase C-terminal domain"/>
    <property type="match status" value="1"/>
</dbReference>
<dbReference type="Proteomes" id="UP000501726">
    <property type="component" value="Chromosome"/>
</dbReference>
<comment type="similarity">
    <text evidence="2 8">Belongs to the UDP-glucose/GDP-mannose dehydrogenase family.</text>
</comment>
<dbReference type="UniPathway" id="UPA00038">
    <property type="reaction ID" value="UER00491"/>
</dbReference>
<name>A0A6F8PTA8_9GAMM</name>